<evidence type="ECO:0000313" key="1">
    <source>
        <dbReference type="EMBL" id="ARU00796.1"/>
    </source>
</evidence>
<accession>A0A1Y0EB06</accession>
<evidence type="ECO:0000313" key="2">
    <source>
        <dbReference type="Proteomes" id="UP000195273"/>
    </source>
</evidence>
<name>A0A1Y0EB06_9RHOB</name>
<protein>
    <submittedName>
        <fullName evidence="1">Uncharacterized protein</fullName>
    </submittedName>
</protein>
<sequence length="58" mass="6499">MKTSASFVIISVTRADHQVRRDMRAAVTDDMTVAFIGQHPPARRIKARCNPDHRGPRG</sequence>
<dbReference type="EMBL" id="CP021431">
    <property type="protein sequence ID" value="ARU00796.1"/>
    <property type="molecule type" value="Genomic_DNA"/>
</dbReference>
<organism evidence="1 2">
    <name type="scientific">Yoonia vestfoldensis</name>
    <dbReference type="NCBI Taxonomy" id="245188"/>
    <lineage>
        <taxon>Bacteria</taxon>
        <taxon>Pseudomonadati</taxon>
        <taxon>Pseudomonadota</taxon>
        <taxon>Alphaproteobacteria</taxon>
        <taxon>Rhodobacterales</taxon>
        <taxon>Paracoccaceae</taxon>
        <taxon>Yoonia</taxon>
    </lineage>
</organism>
<proteinExistence type="predicted"/>
<dbReference type="Proteomes" id="UP000195273">
    <property type="component" value="Chromosome"/>
</dbReference>
<dbReference type="KEGG" id="lvs:LOKVESSMR4R_01480"/>
<reference evidence="1 2" key="1">
    <citation type="submission" date="2017-05" db="EMBL/GenBank/DDBJ databases">
        <title>Genome Sequence of Loktanella vestfoldensis Strain SMR4r Isolated from a Culture of the Diatom Skeletonema marinoi.</title>
        <authorList>
            <person name="Topel M."/>
            <person name="Pinder M.I.M."/>
            <person name="Johansson O.N."/>
            <person name="Kourtchenko O."/>
            <person name="Godhe A."/>
            <person name="Clarke A.K."/>
        </authorList>
    </citation>
    <scope>NUCLEOTIDE SEQUENCE [LARGE SCALE GENOMIC DNA]</scope>
    <source>
        <strain evidence="1 2">SMR4r</strain>
    </source>
</reference>
<gene>
    <name evidence="1" type="ORF">LOKVESSMR4R_01480</name>
</gene>
<dbReference type="AlphaFoldDB" id="A0A1Y0EB06"/>
<keyword evidence="2" id="KW-1185">Reference proteome</keyword>